<comment type="similarity">
    <text evidence="1 3">Belongs to the sulfotransferase 1 family.</text>
</comment>
<evidence type="ECO:0000256" key="1">
    <source>
        <dbReference type="ARBA" id="ARBA00005771"/>
    </source>
</evidence>
<accession>A0A3Q3FWI3</accession>
<dbReference type="Pfam" id="PF00685">
    <property type="entry name" value="Sulfotransfer_1"/>
    <property type="match status" value="2"/>
</dbReference>
<evidence type="ECO:0000256" key="3">
    <source>
        <dbReference type="RuleBase" id="RU361155"/>
    </source>
</evidence>
<name>A0A3Q3FWI3_9LABR</name>
<feature type="domain" description="Sulfotransferase" evidence="4">
    <location>
        <begin position="78"/>
        <end position="124"/>
    </location>
</feature>
<dbReference type="InterPro" id="IPR027417">
    <property type="entry name" value="P-loop_NTPase"/>
</dbReference>
<dbReference type="InterPro" id="IPR000863">
    <property type="entry name" value="Sulfotransferase_dom"/>
</dbReference>
<evidence type="ECO:0000256" key="2">
    <source>
        <dbReference type="ARBA" id="ARBA00022679"/>
    </source>
</evidence>
<evidence type="ECO:0000259" key="4">
    <source>
        <dbReference type="Pfam" id="PF00685"/>
    </source>
</evidence>
<dbReference type="InParanoid" id="A0A3Q3FWI3"/>
<dbReference type="Gene3D" id="3.40.50.300">
    <property type="entry name" value="P-loop containing nucleotide triphosphate hydrolases"/>
    <property type="match status" value="1"/>
</dbReference>
<evidence type="ECO:0000313" key="5">
    <source>
        <dbReference type="Ensembl" id="ENSLBEP00000025041.1"/>
    </source>
</evidence>
<feature type="domain" description="Sulfotransferase" evidence="4">
    <location>
        <begin position="1"/>
        <end position="58"/>
    </location>
</feature>
<keyword evidence="2 3" id="KW-0808">Transferase</keyword>
<dbReference type="STRING" id="56723.ENSLBEP00000025041"/>
<dbReference type="GeneTree" id="ENSGT00940000163342"/>
<dbReference type="PANTHER" id="PTHR11783">
    <property type="entry name" value="SULFOTRANSFERASE SULT"/>
    <property type="match status" value="1"/>
</dbReference>
<dbReference type="EC" id="2.8.2.-" evidence="3"/>
<reference evidence="5" key="1">
    <citation type="submission" date="2025-08" db="UniProtKB">
        <authorList>
            <consortium name="Ensembl"/>
        </authorList>
    </citation>
    <scope>IDENTIFICATION</scope>
</reference>
<dbReference type="Proteomes" id="UP000261660">
    <property type="component" value="Unplaced"/>
</dbReference>
<keyword evidence="6" id="KW-1185">Reference proteome</keyword>
<proteinExistence type="inferred from homology"/>
<evidence type="ECO:0000313" key="6">
    <source>
        <dbReference type="Proteomes" id="UP000261660"/>
    </source>
</evidence>
<dbReference type="SUPFAM" id="SSF52540">
    <property type="entry name" value="P-loop containing nucleoside triphosphate hydrolases"/>
    <property type="match status" value="1"/>
</dbReference>
<dbReference type="AlphaFoldDB" id="A0A3Q3FWI3"/>
<dbReference type="GO" id="GO:0008146">
    <property type="term" value="F:sulfotransferase activity"/>
    <property type="evidence" value="ECO:0007669"/>
    <property type="project" value="InterPro"/>
</dbReference>
<organism evidence="5 6">
    <name type="scientific">Labrus bergylta</name>
    <name type="common">ballan wrasse</name>
    <dbReference type="NCBI Taxonomy" id="56723"/>
    <lineage>
        <taxon>Eukaryota</taxon>
        <taxon>Metazoa</taxon>
        <taxon>Chordata</taxon>
        <taxon>Craniata</taxon>
        <taxon>Vertebrata</taxon>
        <taxon>Euteleostomi</taxon>
        <taxon>Actinopterygii</taxon>
        <taxon>Neopterygii</taxon>
        <taxon>Teleostei</taxon>
        <taxon>Neoteleostei</taxon>
        <taxon>Acanthomorphata</taxon>
        <taxon>Eupercaria</taxon>
        <taxon>Labriformes</taxon>
        <taxon>Labridae</taxon>
        <taxon>Labrus</taxon>
    </lineage>
</organism>
<reference evidence="5" key="2">
    <citation type="submission" date="2025-09" db="UniProtKB">
        <authorList>
            <consortium name="Ensembl"/>
        </authorList>
    </citation>
    <scope>IDENTIFICATION</scope>
</reference>
<dbReference type="Ensembl" id="ENSLBET00000026311.1">
    <property type="protein sequence ID" value="ENSLBEP00000025041.1"/>
    <property type="gene ID" value="ENSLBEG00000019119.1"/>
</dbReference>
<protein>
    <recommendedName>
        <fullName evidence="3">Sulfotransferase</fullName>
        <ecNumber evidence="3">2.8.2.-</ecNumber>
    </recommendedName>
</protein>
<sequence>VVSYYHYERTTVLEPEPGDWNSYFQRFTEGNSMCSSYIQVKKQTHSQIHYMFYEDLIEVILMILDWKSTNSATFLVSVNYSSIRTMHFKISQFMRKGTVGDWKNHFTVAQNEEFDEDYKKKMKDPSLQFCTEI</sequence>